<gene>
    <name evidence="1" type="ORF">MNAB215_4164</name>
</gene>
<evidence type="ECO:0000313" key="1">
    <source>
        <dbReference type="EMBL" id="SPM41947.1"/>
    </source>
</evidence>
<dbReference type="Proteomes" id="UP000240424">
    <property type="component" value="Unassembled WGS sequence"/>
</dbReference>
<organism evidence="1 2">
    <name type="scientific">Mycobacterium numidiamassiliense</name>
    <dbReference type="NCBI Taxonomy" id="1841861"/>
    <lineage>
        <taxon>Bacteria</taxon>
        <taxon>Bacillati</taxon>
        <taxon>Actinomycetota</taxon>
        <taxon>Actinomycetes</taxon>
        <taxon>Mycobacteriales</taxon>
        <taxon>Mycobacteriaceae</taxon>
        <taxon>Mycobacterium</taxon>
    </lineage>
</organism>
<proteinExistence type="predicted"/>
<name>A0A2U3PDW5_9MYCO</name>
<accession>A0A2U3PDW5</accession>
<dbReference type="AlphaFoldDB" id="A0A2U3PDW5"/>
<reference evidence="1 2" key="1">
    <citation type="submission" date="2017-01" db="EMBL/GenBank/DDBJ databases">
        <authorList>
            <consortium name="Urmite Genomes"/>
        </authorList>
    </citation>
    <scope>NUCLEOTIDE SEQUENCE [LARGE SCALE GENOMIC DNA]</scope>
    <source>
        <strain evidence="1 2">AB215</strain>
    </source>
</reference>
<feature type="non-terminal residue" evidence="1">
    <location>
        <position position="1"/>
    </location>
</feature>
<protein>
    <submittedName>
        <fullName evidence="1">Mycobacterium numidiamassiliense ORFan</fullName>
    </submittedName>
</protein>
<dbReference type="EMBL" id="FUEZ01000004">
    <property type="protein sequence ID" value="SPM41947.1"/>
    <property type="molecule type" value="Genomic_DNA"/>
</dbReference>
<sequence length="189" mass="18905">VLPETPATAPSTGGRFAGEEVDAEAEGGVEPGASSSACGHLPLTAGLMCTDCAVIGPLPSDSFMGCTVTQLPEVTSVSAASVTSVTLVDPVKSTVAVPVSSVTWIVLPATAAINPATCSLPVAGADEVAEEAVVLGDVVVVGPDLFDELQDPADIAVTPAMARIASWLNRGLGERVDINVSPILSADRA</sequence>
<evidence type="ECO:0000313" key="2">
    <source>
        <dbReference type="Proteomes" id="UP000240424"/>
    </source>
</evidence>
<keyword evidence="2" id="KW-1185">Reference proteome</keyword>